<accession>A0A0M3HRI0</accession>
<feature type="signal peptide" evidence="1">
    <location>
        <begin position="1"/>
        <end position="24"/>
    </location>
</feature>
<proteinExistence type="predicted"/>
<dbReference type="WBParaSite" id="ALUE_0000491701-mRNA-1">
    <property type="protein sequence ID" value="ALUE_0000491701-mRNA-1"/>
    <property type="gene ID" value="ALUE_0000491701"/>
</dbReference>
<evidence type="ECO:0000313" key="3">
    <source>
        <dbReference type="WBParaSite" id="ALUE_0000491701-mRNA-1"/>
    </source>
</evidence>
<evidence type="ECO:0000256" key="1">
    <source>
        <dbReference type="SAM" id="SignalP"/>
    </source>
</evidence>
<keyword evidence="1" id="KW-0732">Signal</keyword>
<evidence type="ECO:0000313" key="2">
    <source>
        <dbReference type="Proteomes" id="UP000036681"/>
    </source>
</evidence>
<reference evidence="3" key="1">
    <citation type="submission" date="2017-02" db="UniProtKB">
        <authorList>
            <consortium name="WormBaseParasite"/>
        </authorList>
    </citation>
    <scope>IDENTIFICATION</scope>
</reference>
<dbReference type="AlphaFoldDB" id="A0A0M3HRI0"/>
<keyword evidence="2" id="KW-1185">Reference proteome</keyword>
<organism evidence="2 3">
    <name type="scientific">Ascaris lumbricoides</name>
    <name type="common">Giant roundworm</name>
    <dbReference type="NCBI Taxonomy" id="6252"/>
    <lineage>
        <taxon>Eukaryota</taxon>
        <taxon>Metazoa</taxon>
        <taxon>Ecdysozoa</taxon>
        <taxon>Nematoda</taxon>
        <taxon>Chromadorea</taxon>
        <taxon>Rhabditida</taxon>
        <taxon>Spirurina</taxon>
        <taxon>Ascaridomorpha</taxon>
        <taxon>Ascaridoidea</taxon>
        <taxon>Ascarididae</taxon>
        <taxon>Ascaris</taxon>
    </lineage>
</organism>
<feature type="chain" id="PRO_5005656299" evidence="1">
    <location>
        <begin position="25"/>
        <end position="115"/>
    </location>
</feature>
<protein>
    <submittedName>
        <fullName evidence="3">SXP/RAL-2 family protein Ani s 5-like cation-binding domain-containing protein</fullName>
    </submittedName>
</protein>
<name>A0A0M3HRI0_ASCLU</name>
<dbReference type="Proteomes" id="UP000036681">
    <property type="component" value="Unplaced"/>
</dbReference>
<sequence>MTIKFVLIAIIYLFCAFNNTSTKAQSDEETTEDGLLETDESLESMIARINASNMTELAKQVAKQIAGFLNNHTIAPKDSAKIYAEILAEKDPEIGDEVDNFFSRKLRPLTQTLLE</sequence>